<dbReference type="PANTHER" id="PTHR42859">
    <property type="entry name" value="OXIDOREDUCTASE"/>
    <property type="match status" value="1"/>
</dbReference>
<dbReference type="EMBL" id="JAYXHS010000002">
    <property type="protein sequence ID" value="MEC5386909.1"/>
    <property type="molecule type" value="Genomic_DNA"/>
</dbReference>
<evidence type="ECO:0000256" key="1">
    <source>
        <dbReference type="ARBA" id="ARBA00022448"/>
    </source>
</evidence>
<evidence type="ECO:0000256" key="2">
    <source>
        <dbReference type="ARBA" id="ARBA00022475"/>
    </source>
</evidence>
<keyword evidence="11" id="KW-0472">Membrane</keyword>
<keyword evidence="4" id="KW-0997">Cell inner membrane</keyword>
<keyword evidence="2" id="KW-1003">Cell membrane</keyword>
<sequence>MSLRTDMTSVAQPAALVTQIDAILPQTQCTKCGYTGCKPYANAIATGEADINQCPPGGDEGIHKLARLLDRPYKPLNPANGAEKPLALAVIDEAICIGCTLCIKACPVDAILGAAKQMHTIIAAQCTGCELCVAPCPVDCISMETITDASTLQQRHTEQQAFSDASRERFEFRNLRLERDKQEKAERLAARLATPRDEAASPAATQAGENPASEVVDPKKALIAAAMARAKAQREAQASAQTTPPTDRKE</sequence>
<evidence type="ECO:0000313" key="15">
    <source>
        <dbReference type="EMBL" id="MEC5386909.1"/>
    </source>
</evidence>
<evidence type="ECO:0000259" key="13">
    <source>
        <dbReference type="PROSITE" id="PS51379"/>
    </source>
</evidence>
<evidence type="ECO:0000256" key="10">
    <source>
        <dbReference type="ARBA" id="ARBA00023014"/>
    </source>
</evidence>
<dbReference type="SUPFAM" id="SSF54862">
    <property type="entry name" value="4Fe-4S ferredoxins"/>
    <property type="match status" value="1"/>
</dbReference>
<evidence type="ECO:0000256" key="12">
    <source>
        <dbReference type="SAM" id="MobiDB-lite"/>
    </source>
</evidence>
<keyword evidence="16" id="KW-1185">Reference proteome</keyword>
<dbReference type="Pfam" id="PF14697">
    <property type="entry name" value="Fer4_21"/>
    <property type="match status" value="1"/>
</dbReference>
<keyword evidence="10" id="KW-0411">Iron-sulfur</keyword>
<keyword evidence="1" id="KW-0813">Transport</keyword>
<dbReference type="PROSITE" id="PS51656">
    <property type="entry name" value="4FE4S"/>
    <property type="match status" value="1"/>
</dbReference>
<feature type="domain" description="4Fe-4S ferredoxin-type" evidence="13">
    <location>
        <begin position="117"/>
        <end position="146"/>
    </location>
</feature>
<gene>
    <name evidence="15" type="primary">rsxB</name>
    <name evidence="15" type="ORF">VVD49_14335</name>
</gene>
<keyword evidence="8" id="KW-0249">Electron transport</keyword>
<proteinExistence type="predicted"/>
<evidence type="ECO:0000256" key="11">
    <source>
        <dbReference type="ARBA" id="ARBA00023136"/>
    </source>
</evidence>
<accession>A0ABU6K5P0</accession>
<keyword evidence="6" id="KW-0677">Repeat</keyword>
<dbReference type="Gene3D" id="1.10.15.40">
    <property type="entry name" value="Electron transport complex subunit B, putative Fe-S cluster"/>
    <property type="match status" value="1"/>
</dbReference>
<dbReference type="InterPro" id="IPR050294">
    <property type="entry name" value="RnfB_subfamily"/>
</dbReference>
<reference evidence="15 16" key="1">
    <citation type="submission" date="2024-01" db="EMBL/GenBank/DDBJ databases">
        <title>Uliginosibacterium soil sp. nov.</title>
        <authorList>
            <person name="Lv Y."/>
        </authorList>
    </citation>
    <scope>NUCLEOTIDE SEQUENCE [LARGE SCALE GENOMIC DNA]</scope>
    <source>
        <strain evidence="15 16">H3</strain>
    </source>
</reference>
<evidence type="ECO:0000259" key="14">
    <source>
        <dbReference type="PROSITE" id="PS51656"/>
    </source>
</evidence>
<dbReference type="InterPro" id="IPR017896">
    <property type="entry name" value="4Fe4S_Fe-S-bd"/>
</dbReference>
<dbReference type="InterPro" id="IPR007202">
    <property type="entry name" value="4Fe-4S_dom"/>
</dbReference>
<dbReference type="Proteomes" id="UP001331561">
    <property type="component" value="Unassembled WGS sequence"/>
</dbReference>
<evidence type="ECO:0000256" key="9">
    <source>
        <dbReference type="ARBA" id="ARBA00023004"/>
    </source>
</evidence>
<dbReference type="Gene3D" id="3.30.70.20">
    <property type="match status" value="1"/>
</dbReference>
<feature type="domain" description="4Fe-4S ferredoxin-type" evidence="13">
    <location>
        <begin position="87"/>
        <end position="116"/>
    </location>
</feature>
<evidence type="ECO:0000256" key="4">
    <source>
        <dbReference type="ARBA" id="ARBA00022519"/>
    </source>
</evidence>
<dbReference type="InterPro" id="IPR017900">
    <property type="entry name" value="4Fe4S_Fe_S_CS"/>
</dbReference>
<evidence type="ECO:0000256" key="8">
    <source>
        <dbReference type="ARBA" id="ARBA00022982"/>
    </source>
</evidence>
<feature type="domain" description="4Fe-4S" evidence="14">
    <location>
        <begin position="12"/>
        <end position="71"/>
    </location>
</feature>
<feature type="region of interest" description="Disordered" evidence="12">
    <location>
        <begin position="192"/>
        <end position="250"/>
    </location>
</feature>
<dbReference type="Pfam" id="PF04060">
    <property type="entry name" value="FeS"/>
    <property type="match status" value="1"/>
</dbReference>
<organism evidence="15 16">
    <name type="scientific">Uliginosibacterium silvisoli</name>
    <dbReference type="NCBI Taxonomy" id="3114758"/>
    <lineage>
        <taxon>Bacteria</taxon>
        <taxon>Pseudomonadati</taxon>
        <taxon>Pseudomonadota</taxon>
        <taxon>Betaproteobacteria</taxon>
        <taxon>Rhodocyclales</taxon>
        <taxon>Zoogloeaceae</taxon>
        <taxon>Uliginosibacterium</taxon>
    </lineage>
</organism>
<comment type="caution">
    <text evidence="15">The sequence shown here is derived from an EMBL/GenBank/DDBJ whole genome shotgun (WGS) entry which is preliminary data.</text>
</comment>
<dbReference type="PROSITE" id="PS00198">
    <property type="entry name" value="4FE4S_FER_1"/>
    <property type="match status" value="2"/>
</dbReference>
<keyword evidence="5" id="KW-0479">Metal-binding</keyword>
<evidence type="ECO:0000256" key="6">
    <source>
        <dbReference type="ARBA" id="ARBA00022737"/>
    </source>
</evidence>
<dbReference type="NCBIfam" id="TIGR01944">
    <property type="entry name" value="rnfB"/>
    <property type="match status" value="1"/>
</dbReference>
<keyword evidence="9" id="KW-0408">Iron</keyword>
<keyword evidence="3" id="KW-0004">4Fe-4S</keyword>
<evidence type="ECO:0000256" key="3">
    <source>
        <dbReference type="ARBA" id="ARBA00022485"/>
    </source>
</evidence>
<feature type="compositionally biased region" description="Low complexity" evidence="12">
    <location>
        <begin position="221"/>
        <end position="241"/>
    </location>
</feature>
<dbReference type="NCBIfam" id="NF005415">
    <property type="entry name" value="PRK06991.1"/>
    <property type="match status" value="1"/>
</dbReference>
<evidence type="ECO:0000256" key="5">
    <source>
        <dbReference type="ARBA" id="ARBA00022723"/>
    </source>
</evidence>
<name>A0ABU6K5P0_9RHOO</name>
<keyword evidence="7" id="KW-1278">Translocase</keyword>
<evidence type="ECO:0000313" key="16">
    <source>
        <dbReference type="Proteomes" id="UP001331561"/>
    </source>
</evidence>
<dbReference type="InterPro" id="IPR010207">
    <property type="entry name" value="Elect_transpt_cplx_RnfB/RsxB"/>
</dbReference>
<protein>
    <submittedName>
        <fullName evidence="15">Electron transport complex subunit RsxB</fullName>
    </submittedName>
</protein>
<evidence type="ECO:0000256" key="7">
    <source>
        <dbReference type="ARBA" id="ARBA00022967"/>
    </source>
</evidence>
<dbReference type="PROSITE" id="PS51379">
    <property type="entry name" value="4FE4S_FER_2"/>
    <property type="match status" value="2"/>
</dbReference>
<dbReference type="PANTHER" id="PTHR42859:SF3">
    <property type="entry name" value="ION-TRANSLOCATING OXIDOREDUCTASE COMPLEX SUBUNIT B"/>
    <property type="match status" value="1"/>
</dbReference>